<sequence length="156" mass="17778">MANLRRILLTFNNSQQSIILGRIVDKKNLYSYLFPWNIYTTILPQAGIVFSPSALEYMTNDACFGWLSPRATERALIRCSNLMNIQLIDPIDKEGKHLFDPNSLKDLIESKESKTSKKTNGTLHCCSDQAVSFGGLNYRNHRILDFVTNRIKVFGC</sequence>
<organism evidence="1 2">
    <name type="scientific">Onchocerca flexuosa</name>
    <dbReference type="NCBI Taxonomy" id="387005"/>
    <lineage>
        <taxon>Eukaryota</taxon>
        <taxon>Metazoa</taxon>
        <taxon>Ecdysozoa</taxon>
        <taxon>Nematoda</taxon>
        <taxon>Chromadorea</taxon>
        <taxon>Rhabditida</taxon>
        <taxon>Spirurina</taxon>
        <taxon>Spiruromorpha</taxon>
        <taxon>Filarioidea</taxon>
        <taxon>Onchocercidae</taxon>
        <taxon>Onchocerca</taxon>
    </lineage>
</organism>
<evidence type="ECO:0000313" key="2">
    <source>
        <dbReference type="Proteomes" id="UP000242913"/>
    </source>
</evidence>
<dbReference type="AlphaFoldDB" id="A0A238BN10"/>
<accession>A0A238BN10</accession>
<keyword evidence="2" id="KW-1185">Reference proteome</keyword>
<proteinExistence type="predicted"/>
<dbReference type="Proteomes" id="UP000242913">
    <property type="component" value="Unassembled WGS sequence"/>
</dbReference>
<dbReference type="EMBL" id="KZ270251">
    <property type="protein sequence ID" value="OZC06040.1"/>
    <property type="molecule type" value="Genomic_DNA"/>
</dbReference>
<evidence type="ECO:0000313" key="1">
    <source>
        <dbReference type="EMBL" id="OZC06040.1"/>
    </source>
</evidence>
<protein>
    <submittedName>
        <fullName evidence="1">Uncharacterized protein</fullName>
    </submittedName>
</protein>
<reference evidence="1 2" key="1">
    <citation type="submission" date="2015-12" db="EMBL/GenBank/DDBJ databases">
        <title>Draft genome of the nematode, Onchocerca flexuosa.</title>
        <authorList>
            <person name="Mitreva M."/>
        </authorList>
    </citation>
    <scope>NUCLEOTIDE SEQUENCE [LARGE SCALE GENOMIC DNA]</scope>
    <source>
        <strain evidence="1">Red Deer</strain>
    </source>
</reference>
<gene>
    <name evidence="1" type="ORF">X798_06974</name>
</gene>
<name>A0A238BN10_9BILA</name>
<dbReference type="OrthoDB" id="414175at2759"/>